<evidence type="ECO:0000259" key="1">
    <source>
        <dbReference type="Pfam" id="PF00078"/>
    </source>
</evidence>
<evidence type="ECO:0000313" key="2">
    <source>
        <dbReference type="EMBL" id="KAK3212223.1"/>
    </source>
</evidence>
<comment type="caution">
    <text evidence="2">The sequence shown here is derived from an EMBL/GenBank/DDBJ whole genome shotgun (WGS) entry which is preliminary data.</text>
</comment>
<dbReference type="PANTHER" id="PTHR46890:SF48">
    <property type="entry name" value="RNA-DIRECTED DNA POLYMERASE"/>
    <property type="match status" value="1"/>
</dbReference>
<organism evidence="2 3">
    <name type="scientific">Dipteronia sinensis</name>
    <dbReference type="NCBI Taxonomy" id="43782"/>
    <lineage>
        <taxon>Eukaryota</taxon>
        <taxon>Viridiplantae</taxon>
        <taxon>Streptophyta</taxon>
        <taxon>Embryophyta</taxon>
        <taxon>Tracheophyta</taxon>
        <taxon>Spermatophyta</taxon>
        <taxon>Magnoliopsida</taxon>
        <taxon>eudicotyledons</taxon>
        <taxon>Gunneridae</taxon>
        <taxon>Pentapetalae</taxon>
        <taxon>rosids</taxon>
        <taxon>malvids</taxon>
        <taxon>Sapindales</taxon>
        <taxon>Sapindaceae</taxon>
        <taxon>Hippocastanoideae</taxon>
        <taxon>Acereae</taxon>
        <taxon>Dipteronia</taxon>
    </lineage>
</organism>
<reference evidence="2" key="1">
    <citation type="journal article" date="2023" name="Plant J.">
        <title>Genome sequences and population genomics provide insights into the demographic history, inbreeding, and mutation load of two 'living fossil' tree species of Dipteronia.</title>
        <authorList>
            <person name="Feng Y."/>
            <person name="Comes H.P."/>
            <person name="Chen J."/>
            <person name="Zhu S."/>
            <person name="Lu R."/>
            <person name="Zhang X."/>
            <person name="Li P."/>
            <person name="Qiu J."/>
            <person name="Olsen K.M."/>
            <person name="Qiu Y."/>
        </authorList>
    </citation>
    <scope>NUCLEOTIDE SEQUENCE</scope>
    <source>
        <strain evidence="2">NBL</strain>
    </source>
</reference>
<dbReference type="InterPro" id="IPR052343">
    <property type="entry name" value="Retrotransposon-Effector_Assoc"/>
</dbReference>
<name>A0AAE0AEU4_9ROSI</name>
<evidence type="ECO:0000313" key="3">
    <source>
        <dbReference type="Proteomes" id="UP001281410"/>
    </source>
</evidence>
<dbReference type="PANTHER" id="PTHR46890">
    <property type="entry name" value="NON-LTR RETROLELEMENT REVERSE TRANSCRIPTASE-LIKE PROTEIN-RELATED"/>
    <property type="match status" value="1"/>
</dbReference>
<dbReference type="AlphaFoldDB" id="A0AAE0AEU4"/>
<dbReference type="Proteomes" id="UP001281410">
    <property type="component" value="Unassembled WGS sequence"/>
</dbReference>
<gene>
    <name evidence="2" type="ORF">Dsin_016929</name>
</gene>
<feature type="domain" description="Reverse transcriptase" evidence="1">
    <location>
        <begin position="5"/>
        <end position="117"/>
    </location>
</feature>
<dbReference type="Pfam" id="PF00078">
    <property type="entry name" value="RVT_1"/>
    <property type="match status" value="1"/>
</dbReference>
<accession>A0AAE0AEU4</accession>
<dbReference type="EMBL" id="JANJYJ010000005">
    <property type="protein sequence ID" value="KAK3212223.1"/>
    <property type="molecule type" value="Genomic_DNA"/>
</dbReference>
<protein>
    <recommendedName>
        <fullName evidence="1">Reverse transcriptase domain-containing protein</fullName>
    </recommendedName>
</protein>
<sequence length="133" mass="15191">MTEFWPISLCNVVYKIVSKALSNRLRTVFNEVISEAQSAFIPGRLISDNAIISYECLHTIRTKDQKDGFLALKLDMAKAYDRVEWGFLRAMMEKLGFPDKWISRVMECVATVSFSFLVNGEIYGSVKPTRGLR</sequence>
<proteinExistence type="predicted"/>
<dbReference type="InterPro" id="IPR000477">
    <property type="entry name" value="RT_dom"/>
</dbReference>
<keyword evidence="3" id="KW-1185">Reference proteome</keyword>